<protein>
    <recommendedName>
        <fullName evidence="3">Lipoprotein</fullName>
    </recommendedName>
</protein>
<evidence type="ECO:0000313" key="1">
    <source>
        <dbReference type="EMBL" id="UOE33643.1"/>
    </source>
</evidence>
<sequence>MKMKQALFLLLALAIGCTSKSGRITKTGILVVDGSRNHTSFDYFIPCPINDTLTLIDNLKSIHPDLAINMRQHKLDFNIMANSWPMTQKQVFADSTQSDKLWYVSAVEIAYREEGDMERIQEDSSRLGGILLSRRLQTSPRNITLSVKQFIFAHP</sequence>
<evidence type="ECO:0008006" key="3">
    <source>
        <dbReference type="Google" id="ProtNLM"/>
    </source>
</evidence>
<evidence type="ECO:0000313" key="2">
    <source>
        <dbReference type="Proteomes" id="UP000831390"/>
    </source>
</evidence>
<reference evidence="1 2" key="1">
    <citation type="submission" date="2022-03" db="EMBL/GenBank/DDBJ databases">
        <title>Hymenobactersp. isolated from the air.</title>
        <authorList>
            <person name="Won M."/>
            <person name="Kwon S.-W."/>
        </authorList>
    </citation>
    <scope>NUCLEOTIDE SEQUENCE [LARGE SCALE GENOMIC DNA]</scope>
    <source>
        <strain evidence="1 2">KACC 22596</strain>
    </source>
</reference>
<gene>
    <name evidence="1" type="ORF">MTP16_21285</name>
</gene>
<proteinExistence type="predicted"/>
<dbReference type="RefSeq" id="WP_243513596.1">
    <property type="nucleotide sequence ID" value="NZ_CP094534.1"/>
</dbReference>
<accession>A0ABY4B7A7</accession>
<dbReference type="PROSITE" id="PS51257">
    <property type="entry name" value="PROKAR_LIPOPROTEIN"/>
    <property type="match status" value="1"/>
</dbReference>
<organism evidence="1 2">
    <name type="scientific">Hymenobacter monticola</name>
    <dbReference type="NCBI Taxonomy" id="1705399"/>
    <lineage>
        <taxon>Bacteria</taxon>
        <taxon>Pseudomonadati</taxon>
        <taxon>Bacteroidota</taxon>
        <taxon>Cytophagia</taxon>
        <taxon>Cytophagales</taxon>
        <taxon>Hymenobacteraceae</taxon>
        <taxon>Hymenobacter</taxon>
    </lineage>
</organism>
<name>A0ABY4B7A7_9BACT</name>
<dbReference type="EMBL" id="CP094534">
    <property type="protein sequence ID" value="UOE33643.1"/>
    <property type="molecule type" value="Genomic_DNA"/>
</dbReference>
<dbReference type="Proteomes" id="UP000831390">
    <property type="component" value="Chromosome"/>
</dbReference>
<keyword evidence="2" id="KW-1185">Reference proteome</keyword>